<name>A0A6M3LG33_9ZZZZ</name>
<gene>
    <name evidence="1" type="ORF">MM415B04118_0010</name>
</gene>
<organism evidence="1">
    <name type="scientific">viral metagenome</name>
    <dbReference type="NCBI Taxonomy" id="1070528"/>
    <lineage>
        <taxon>unclassified sequences</taxon>
        <taxon>metagenomes</taxon>
        <taxon>organismal metagenomes</taxon>
    </lineage>
</organism>
<dbReference type="AlphaFoldDB" id="A0A6M3LG33"/>
<sequence length="113" mass="12509">MKYTPGPWRIKEDTMGCKTIVGNIQLDLESGLNDEIFFCESIGFTPGLANENEDLTNAKLISKAPEMLDLLKVIEKVYSKYSLANLDNSVIALEIDIPVKVARAISKLMADLC</sequence>
<proteinExistence type="predicted"/>
<reference evidence="1" key="1">
    <citation type="submission" date="2020-03" db="EMBL/GenBank/DDBJ databases">
        <title>The deep terrestrial virosphere.</title>
        <authorList>
            <person name="Holmfeldt K."/>
            <person name="Nilsson E."/>
            <person name="Simone D."/>
            <person name="Lopez-Fernandez M."/>
            <person name="Wu X."/>
            <person name="de Brujin I."/>
            <person name="Lundin D."/>
            <person name="Andersson A."/>
            <person name="Bertilsson S."/>
            <person name="Dopson M."/>
        </authorList>
    </citation>
    <scope>NUCLEOTIDE SEQUENCE</scope>
    <source>
        <strain evidence="1">MM415B04118</strain>
    </source>
</reference>
<accession>A0A6M3LG33</accession>
<evidence type="ECO:0000313" key="1">
    <source>
        <dbReference type="EMBL" id="QJA93790.1"/>
    </source>
</evidence>
<protein>
    <submittedName>
        <fullName evidence="1">Uncharacterized protein</fullName>
    </submittedName>
</protein>
<dbReference type="EMBL" id="MT143177">
    <property type="protein sequence ID" value="QJA93790.1"/>
    <property type="molecule type" value="Genomic_DNA"/>
</dbReference>